<proteinExistence type="inferred from homology"/>
<dbReference type="PANTHER" id="PTHR43669">
    <property type="entry name" value="5-KETO-D-GLUCONATE 5-REDUCTASE"/>
    <property type="match status" value="1"/>
</dbReference>
<keyword evidence="2" id="KW-0560">Oxidoreductase</keyword>
<evidence type="ECO:0000313" key="3">
    <source>
        <dbReference type="EMBL" id="SVB90379.1"/>
    </source>
</evidence>
<gene>
    <name evidence="3" type="ORF">METZ01_LOCUS243233</name>
</gene>
<dbReference type="InterPro" id="IPR036291">
    <property type="entry name" value="NAD(P)-bd_dom_sf"/>
</dbReference>
<dbReference type="InterPro" id="IPR002347">
    <property type="entry name" value="SDR_fam"/>
</dbReference>
<evidence type="ECO:0000256" key="2">
    <source>
        <dbReference type="ARBA" id="ARBA00023002"/>
    </source>
</evidence>
<organism evidence="3">
    <name type="scientific">marine metagenome</name>
    <dbReference type="NCBI Taxonomy" id="408172"/>
    <lineage>
        <taxon>unclassified sequences</taxon>
        <taxon>metagenomes</taxon>
        <taxon>ecological metagenomes</taxon>
    </lineage>
</organism>
<dbReference type="PRINTS" id="PR00081">
    <property type="entry name" value="GDHRDH"/>
</dbReference>
<evidence type="ECO:0000256" key="1">
    <source>
        <dbReference type="ARBA" id="ARBA00006484"/>
    </source>
</evidence>
<protein>
    <submittedName>
        <fullName evidence="3">Uncharacterized protein</fullName>
    </submittedName>
</protein>
<dbReference type="SUPFAM" id="SSF51735">
    <property type="entry name" value="NAD(P)-binding Rossmann-fold domains"/>
    <property type="match status" value="1"/>
</dbReference>
<dbReference type="AlphaFoldDB" id="A0A382HT76"/>
<dbReference type="PANTHER" id="PTHR43669:SF3">
    <property type="entry name" value="ALCOHOL DEHYDROGENASE, PUTATIVE (AFU_ORTHOLOGUE AFUA_3G03445)-RELATED"/>
    <property type="match status" value="1"/>
</dbReference>
<dbReference type="EMBL" id="UINC01063105">
    <property type="protein sequence ID" value="SVB90379.1"/>
    <property type="molecule type" value="Genomic_DNA"/>
</dbReference>
<sequence length="237" mass="25053">MKDSLESKAALVVGGCGDIGKAVVEILSGQGLCVHLTSRSKDRADALASQIDGYGHVLDFKDSSNLEESLDRLVKSVGVAPDVLINTAGVFSLSPIEDVSLEAFRESLNVNLEGPFAVIRAFLPKMTAKGSGLIVNVGSVAGRVAYPENVSYSSAKYGLRGLHEVLVEEIKGTGVQACLLEPSATSTKLWDSIDLDDNTTLPSRSEMLSPLHVAQAVSFVCSRPTNVHIPLLAIESC</sequence>
<dbReference type="Pfam" id="PF00106">
    <property type="entry name" value="adh_short"/>
    <property type="match status" value="1"/>
</dbReference>
<dbReference type="Gene3D" id="3.40.50.720">
    <property type="entry name" value="NAD(P)-binding Rossmann-like Domain"/>
    <property type="match status" value="1"/>
</dbReference>
<dbReference type="GO" id="GO:0016491">
    <property type="term" value="F:oxidoreductase activity"/>
    <property type="evidence" value="ECO:0007669"/>
    <property type="project" value="UniProtKB-KW"/>
</dbReference>
<accession>A0A382HT76</accession>
<comment type="similarity">
    <text evidence="1">Belongs to the short-chain dehydrogenases/reductases (SDR) family.</text>
</comment>
<reference evidence="3" key="1">
    <citation type="submission" date="2018-05" db="EMBL/GenBank/DDBJ databases">
        <authorList>
            <person name="Lanie J.A."/>
            <person name="Ng W.-L."/>
            <person name="Kazmierczak K.M."/>
            <person name="Andrzejewski T.M."/>
            <person name="Davidsen T.M."/>
            <person name="Wayne K.J."/>
            <person name="Tettelin H."/>
            <person name="Glass J.I."/>
            <person name="Rusch D."/>
            <person name="Podicherti R."/>
            <person name="Tsui H.-C.T."/>
            <person name="Winkler M.E."/>
        </authorList>
    </citation>
    <scope>NUCLEOTIDE SEQUENCE</scope>
</reference>
<dbReference type="CDD" id="cd05233">
    <property type="entry name" value="SDR_c"/>
    <property type="match status" value="1"/>
</dbReference>
<name>A0A382HT76_9ZZZZ</name>
<dbReference type="PRINTS" id="PR00080">
    <property type="entry name" value="SDRFAMILY"/>
</dbReference>